<dbReference type="RefSeq" id="WP_196607845.1">
    <property type="nucleotide sequence ID" value="NZ_VRYY01000011.1"/>
</dbReference>
<feature type="region of interest" description="Disordered" evidence="1">
    <location>
        <begin position="52"/>
        <end position="100"/>
    </location>
</feature>
<feature type="compositionally biased region" description="Low complexity" evidence="1">
    <location>
        <begin position="159"/>
        <end position="185"/>
    </location>
</feature>
<evidence type="ECO:0000313" key="2">
    <source>
        <dbReference type="EMBL" id="MBG3875562.1"/>
    </source>
</evidence>
<sequence>MDAPCPVLGRPASDGECGTTILAATPDQMARCRQCDRGIALMASVRRKPSDLLTPSYKSTRPAVGTAPRALKDYPTPAASAAEPASQTAQAPATRKAPKEAPMANYGKCKQCGAKNRALPCRGLCSRCYAAFRELKKKWLALGNTGDPAPDFTGEDTAPDTAADAAPIPTLGQQAGQGAQAEAGQLPGSECADDAQQPDLDGLSRVLGVPADTLAQEMGLAVPVPLVDHVRVIVDGQDVGSLEEWKAQNDACAMGDTEGGAAASFAGDYDPADDGRLARKPDEDAENKAMSDALAAAANGGPSVYHLTGERFDRAAEAAAFASAKAAIAEEAAVTATVAPTDIPALETALSSITDKVAARMAEQDQPTQASATVPPTGGQVLIGGRLFAPLVAEGRVSKPSLTVYRKRCRLNLAALRALGAQDLERGYVSLYWSEEQAQLALRILPAQANGALHLRYAKPINKGAEFSTPVIARKLALDDAEKASFNLAVQDGFLLAGAPVTDGAAKAGG</sequence>
<evidence type="ECO:0000256" key="1">
    <source>
        <dbReference type="SAM" id="MobiDB-lite"/>
    </source>
</evidence>
<comment type="caution">
    <text evidence="2">The sequence shown here is derived from an EMBL/GenBank/DDBJ whole genome shotgun (WGS) entry which is preliminary data.</text>
</comment>
<feature type="region of interest" description="Disordered" evidence="1">
    <location>
        <begin position="150"/>
        <end position="196"/>
    </location>
</feature>
<accession>A0ABS0J081</accession>
<gene>
    <name evidence="2" type="ORF">FVW20_00600</name>
</gene>
<reference evidence="2 3" key="1">
    <citation type="submission" date="2019-08" db="EMBL/GenBank/DDBJ databases">
        <authorList>
            <person name="Luo N."/>
        </authorList>
    </citation>
    <scope>NUCLEOTIDE SEQUENCE [LARGE SCALE GENOMIC DNA]</scope>
    <source>
        <strain evidence="2 3">NCIMB 9442</strain>
    </source>
</reference>
<protein>
    <submittedName>
        <fullName evidence="2">Uncharacterized protein</fullName>
    </submittedName>
</protein>
<name>A0ABS0J081_9BACT</name>
<keyword evidence="3" id="KW-1185">Reference proteome</keyword>
<proteinExistence type="predicted"/>
<dbReference type="EMBL" id="VRYY01000011">
    <property type="protein sequence ID" value="MBG3875562.1"/>
    <property type="molecule type" value="Genomic_DNA"/>
</dbReference>
<feature type="compositionally biased region" description="Low complexity" evidence="1">
    <location>
        <begin position="75"/>
        <end position="94"/>
    </location>
</feature>
<organism evidence="2 3">
    <name type="scientific">Nitratidesulfovibrio oxamicus</name>
    <dbReference type="NCBI Taxonomy" id="32016"/>
    <lineage>
        <taxon>Bacteria</taxon>
        <taxon>Pseudomonadati</taxon>
        <taxon>Thermodesulfobacteriota</taxon>
        <taxon>Desulfovibrionia</taxon>
        <taxon>Desulfovibrionales</taxon>
        <taxon>Desulfovibrionaceae</taxon>
        <taxon>Nitratidesulfovibrio</taxon>
    </lineage>
</organism>
<dbReference type="Proteomes" id="UP001194469">
    <property type="component" value="Unassembled WGS sequence"/>
</dbReference>
<evidence type="ECO:0000313" key="3">
    <source>
        <dbReference type="Proteomes" id="UP001194469"/>
    </source>
</evidence>